<feature type="compositionally biased region" description="Basic and acidic residues" evidence="1">
    <location>
        <begin position="1"/>
        <end position="15"/>
    </location>
</feature>
<dbReference type="EMBL" id="CYGV01001053">
    <property type="protein sequence ID" value="CUA69985.1"/>
    <property type="molecule type" value="Genomic_DNA"/>
</dbReference>
<dbReference type="Proteomes" id="UP000044841">
    <property type="component" value="Unassembled WGS sequence"/>
</dbReference>
<feature type="region of interest" description="Disordered" evidence="1">
    <location>
        <begin position="1"/>
        <end position="49"/>
    </location>
</feature>
<proteinExistence type="predicted"/>
<evidence type="ECO:0000256" key="1">
    <source>
        <dbReference type="SAM" id="MobiDB-lite"/>
    </source>
</evidence>
<accession>A0A0K6FUN2</accession>
<evidence type="ECO:0000313" key="2">
    <source>
        <dbReference type="EMBL" id="CUA69985.1"/>
    </source>
</evidence>
<sequence length="80" mass="8639">MGSLECEHPDFRHDTPGAGPGPGSRAHSPRFAPDNNADPPPRMNGLTPRDYYTQQAQRALLRHDAPGLPQIDGAGVRLQS</sequence>
<evidence type="ECO:0000313" key="3">
    <source>
        <dbReference type="Proteomes" id="UP000044841"/>
    </source>
</evidence>
<gene>
    <name evidence="2" type="ORF">RSOLAG22IIIB_14173</name>
</gene>
<protein>
    <submittedName>
        <fullName evidence="2">Uncharacterized protein</fullName>
    </submittedName>
</protein>
<reference evidence="2 3" key="1">
    <citation type="submission" date="2015-07" db="EMBL/GenBank/DDBJ databases">
        <authorList>
            <person name="Noorani M."/>
        </authorList>
    </citation>
    <scope>NUCLEOTIDE SEQUENCE [LARGE SCALE GENOMIC DNA]</scope>
    <source>
        <strain evidence="2">BBA 69670</strain>
    </source>
</reference>
<keyword evidence="3" id="KW-1185">Reference proteome</keyword>
<name>A0A0K6FUN2_9AGAM</name>
<dbReference type="AlphaFoldDB" id="A0A0K6FUN2"/>
<organism evidence="2 3">
    <name type="scientific">Rhizoctonia solani</name>
    <dbReference type="NCBI Taxonomy" id="456999"/>
    <lineage>
        <taxon>Eukaryota</taxon>
        <taxon>Fungi</taxon>
        <taxon>Dikarya</taxon>
        <taxon>Basidiomycota</taxon>
        <taxon>Agaricomycotina</taxon>
        <taxon>Agaricomycetes</taxon>
        <taxon>Cantharellales</taxon>
        <taxon>Ceratobasidiaceae</taxon>
        <taxon>Rhizoctonia</taxon>
    </lineage>
</organism>